<dbReference type="GO" id="GO:0015689">
    <property type="term" value="P:molybdate ion transport"/>
    <property type="evidence" value="ECO:0007669"/>
    <property type="project" value="InterPro"/>
</dbReference>
<dbReference type="KEGG" id="fll:EI427_05745"/>
<dbReference type="InterPro" id="IPR044084">
    <property type="entry name" value="AvModA-like_subst-bd"/>
</dbReference>
<dbReference type="PANTHER" id="PTHR30632:SF14">
    <property type="entry name" value="TUNGSTATE_MOLYBDATE_CHROMATE-BINDING PROTEIN MODA"/>
    <property type="match status" value="1"/>
</dbReference>
<dbReference type="InterPro" id="IPR005950">
    <property type="entry name" value="ModA"/>
</dbReference>
<reference evidence="5 6" key="1">
    <citation type="submission" date="2018-12" db="EMBL/GenBank/DDBJ databases">
        <title>Flammeovirga pectinis sp. nov., isolated from the gut of the Korean scallop, Patinopecten yessoensis.</title>
        <authorList>
            <person name="Bae J.-W."/>
            <person name="Jeong Y.-S."/>
            <person name="Kang W."/>
        </authorList>
    </citation>
    <scope>NUCLEOTIDE SEQUENCE [LARGE SCALE GENOMIC DNA]</scope>
    <source>
        <strain evidence="5 6">L12M1</strain>
    </source>
</reference>
<feature type="binding site" evidence="4">
    <location>
        <position position="164"/>
    </location>
    <ligand>
        <name>molybdate</name>
        <dbReference type="ChEBI" id="CHEBI:36264"/>
    </ligand>
</feature>
<evidence type="ECO:0000256" key="2">
    <source>
        <dbReference type="ARBA" id="ARBA00022723"/>
    </source>
</evidence>
<dbReference type="Gene3D" id="3.40.190.10">
    <property type="entry name" value="Periplasmic binding protein-like II"/>
    <property type="match status" value="2"/>
</dbReference>
<evidence type="ECO:0000313" key="6">
    <source>
        <dbReference type="Proteomes" id="UP000267268"/>
    </source>
</evidence>
<dbReference type="SUPFAM" id="SSF53850">
    <property type="entry name" value="Periplasmic binding protein-like II"/>
    <property type="match status" value="1"/>
</dbReference>
<dbReference type="GO" id="GO:0030973">
    <property type="term" value="F:molybdate ion binding"/>
    <property type="evidence" value="ECO:0007669"/>
    <property type="project" value="InterPro"/>
</dbReference>
<keyword evidence="6" id="KW-1185">Reference proteome</keyword>
<keyword evidence="2 4" id="KW-0479">Metal-binding</keyword>
<feature type="binding site" evidence="4">
    <location>
        <position position="59"/>
    </location>
    <ligand>
        <name>molybdate</name>
        <dbReference type="ChEBI" id="CHEBI:36264"/>
    </ligand>
</feature>
<dbReference type="GO" id="GO:0046872">
    <property type="term" value="F:metal ion binding"/>
    <property type="evidence" value="ECO:0007669"/>
    <property type="project" value="UniProtKB-KW"/>
</dbReference>
<dbReference type="PANTHER" id="PTHR30632">
    <property type="entry name" value="MOLYBDATE-BINDING PERIPLASMIC PROTEIN"/>
    <property type="match status" value="1"/>
</dbReference>
<organism evidence="5 6">
    <name type="scientific">Flammeovirga pectinis</name>
    <dbReference type="NCBI Taxonomy" id="2494373"/>
    <lineage>
        <taxon>Bacteria</taxon>
        <taxon>Pseudomonadati</taxon>
        <taxon>Bacteroidota</taxon>
        <taxon>Cytophagia</taxon>
        <taxon>Cytophagales</taxon>
        <taxon>Flammeovirgaceae</taxon>
        <taxon>Flammeovirga</taxon>
    </lineage>
</organism>
<keyword evidence="4" id="KW-0500">Molybdenum</keyword>
<sequence>MRYILSNLILVVLLTNCTSENNNKLQIATASNMQFVSKKLCEAFTQETNIECEMIVSSSGKLCAQIISGAPFDIFISADMKYPEILFNENKTLGRPKIYTQGKLVLWSLKDTLFNTLDILKNNNVKHICIANPVTAPYGIAAAETIKKKFGNTINQKIVKGESISQTNQFILSKAADFGFTSLFIVNSDFLKNKGKWIMVEDSLYQPIKQGIVTIKGDRVKLAQQFEQFILSEKGQKIIDPLNN</sequence>
<dbReference type="AlphaFoldDB" id="A0A3Q9FJU8"/>
<dbReference type="PIRSF" id="PIRSF004846">
    <property type="entry name" value="ModA"/>
    <property type="match status" value="1"/>
</dbReference>
<protein>
    <submittedName>
        <fullName evidence="5">Molybdate ABC transporter substrate-binding protein</fullName>
    </submittedName>
</protein>
<gene>
    <name evidence="5" type="primary">modA</name>
    <name evidence="5" type="ORF">EI427_05745</name>
</gene>
<evidence type="ECO:0000256" key="3">
    <source>
        <dbReference type="ARBA" id="ARBA00022729"/>
    </source>
</evidence>
<comment type="similarity">
    <text evidence="1">Belongs to the bacterial solute-binding protein ModA family.</text>
</comment>
<proteinExistence type="inferred from homology"/>
<dbReference type="EMBL" id="CP034562">
    <property type="protein sequence ID" value="AZQ61753.1"/>
    <property type="molecule type" value="Genomic_DNA"/>
</dbReference>
<dbReference type="Proteomes" id="UP000267268">
    <property type="component" value="Chromosome 1"/>
</dbReference>
<keyword evidence="3" id="KW-0732">Signal</keyword>
<evidence type="ECO:0000256" key="4">
    <source>
        <dbReference type="PIRSR" id="PIRSR004846-1"/>
    </source>
</evidence>
<name>A0A3Q9FJU8_9BACT</name>
<dbReference type="NCBIfam" id="TIGR01256">
    <property type="entry name" value="modA"/>
    <property type="match status" value="1"/>
</dbReference>
<evidence type="ECO:0000256" key="1">
    <source>
        <dbReference type="ARBA" id="ARBA00009175"/>
    </source>
</evidence>
<accession>A0A3Q9FJU8</accession>
<dbReference type="Pfam" id="PF13531">
    <property type="entry name" value="SBP_bac_11"/>
    <property type="match status" value="1"/>
</dbReference>
<dbReference type="CDD" id="cd13539">
    <property type="entry name" value="PBP2_AvModA"/>
    <property type="match status" value="1"/>
</dbReference>
<dbReference type="RefSeq" id="WP_126612569.1">
    <property type="nucleotide sequence ID" value="NZ_CP034562.1"/>
</dbReference>
<evidence type="ECO:0000313" key="5">
    <source>
        <dbReference type="EMBL" id="AZQ61753.1"/>
    </source>
</evidence>
<dbReference type="OrthoDB" id="9785015at2"/>
<dbReference type="InterPro" id="IPR050682">
    <property type="entry name" value="ModA/WtpA"/>
</dbReference>